<keyword evidence="4" id="KW-0808">Transferase</keyword>
<proteinExistence type="inferred from homology"/>
<dbReference type="CDD" id="cd00071">
    <property type="entry name" value="GMPK"/>
    <property type="match status" value="1"/>
</dbReference>
<dbReference type="VEuPathDB" id="FungiDB:P174DRAFT_441780"/>
<dbReference type="SMART" id="SM00072">
    <property type="entry name" value="GuKc"/>
    <property type="match status" value="1"/>
</dbReference>
<dbReference type="EC" id="2.7.4.8" evidence="2"/>
<dbReference type="PANTHER" id="PTHR23117:SF13">
    <property type="entry name" value="GUANYLATE KINASE"/>
    <property type="match status" value="1"/>
</dbReference>
<dbReference type="RefSeq" id="XP_024683083.1">
    <property type="nucleotide sequence ID" value="XM_024827412.1"/>
</dbReference>
<evidence type="ECO:0000256" key="8">
    <source>
        <dbReference type="ARBA" id="ARBA00030128"/>
    </source>
</evidence>
<dbReference type="SUPFAM" id="SSF52540">
    <property type="entry name" value="P-loop containing nucleoside triphosphate hydrolases"/>
    <property type="match status" value="1"/>
</dbReference>
<dbReference type="PROSITE" id="PS50052">
    <property type="entry name" value="GUANYLATE_KINASE_2"/>
    <property type="match status" value="1"/>
</dbReference>
<evidence type="ECO:0000313" key="11">
    <source>
        <dbReference type="Proteomes" id="UP000234474"/>
    </source>
</evidence>
<dbReference type="GO" id="GO:0005829">
    <property type="term" value="C:cytosol"/>
    <property type="evidence" value="ECO:0007669"/>
    <property type="project" value="TreeGrafter"/>
</dbReference>
<comment type="caution">
    <text evidence="10">The sequence shown here is derived from an EMBL/GenBank/DDBJ whole genome shotgun (WGS) entry which is preliminary data.</text>
</comment>
<evidence type="ECO:0000256" key="3">
    <source>
        <dbReference type="ARBA" id="ARBA00016296"/>
    </source>
</evidence>
<accession>A0A2I1CA30</accession>
<evidence type="ECO:0000256" key="1">
    <source>
        <dbReference type="ARBA" id="ARBA00005790"/>
    </source>
</evidence>
<keyword evidence="6 10" id="KW-0418">Kinase</keyword>
<evidence type="ECO:0000256" key="7">
    <source>
        <dbReference type="ARBA" id="ARBA00022840"/>
    </source>
</evidence>
<evidence type="ECO:0000256" key="2">
    <source>
        <dbReference type="ARBA" id="ARBA00012961"/>
    </source>
</evidence>
<keyword evidence="5" id="KW-0547">Nucleotide-binding</keyword>
<sequence>MATGAAAQRFRPVVVSGPSGAGKSTLLKRLFAEYPDTFDLSVSQNGREYYFTTKEDFLDLVSKNAFIEHAQFGGNYYGTTVQAVKDVAQKGKICVLDIEMEGVKQVKRTDLDARFLFLAPPSIEELEKRLRGRATETEESLTKRLAQAKNELEYAAQPGSHDKTVVNDDLEKAYKELRDWIVDGGNFGARQ</sequence>
<dbReference type="PANTHER" id="PTHR23117">
    <property type="entry name" value="GUANYLATE KINASE-RELATED"/>
    <property type="match status" value="1"/>
</dbReference>
<feature type="domain" description="Guanylate kinase-like" evidence="9">
    <location>
        <begin position="10"/>
        <end position="182"/>
    </location>
</feature>
<comment type="similarity">
    <text evidence="1">Belongs to the guanylate kinase family.</text>
</comment>
<dbReference type="EMBL" id="MSZS01000004">
    <property type="protein sequence ID" value="PKX94488.1"/>
    <property type="molecule type" value="Genomic_DNA"/>
</dbReference>
<dbReference type="FunFam" id="3.40.50.300:FF:000776">
    <property type="entry name" value="Guanylate kinase 2"/>
    <property type="match status" value="1"/>
</dbReference>
<protein>
    <recommendedName>
        <fullName evidence="3">Guanylate kinase</fullName>
        <ecNumber evidence="2">2.7.4.8</ecNumber>
    </recommendedName>
    <alternativeName>
        <fullName evidence="8">GMP kinase</fullName>
    </alternativeName>
</protein>
<gene>
    <name evidence="10" type="ORF">P174DRAFT_441780</name>
</gene>
<dbReference type="InterPro" id="IPR027417">
    <property type="entry name" value="P-loop_NTPase"/>
</dbReference>
<dbReference type="OrthoDB" id="6334211at2759"/>
<dbReference type="OMA" id="EWAVVHG"/>
<evidence type="ECO:0000256" key="6">
    <source>
        <dbReference type="ARBA" id="ARBA00022777"/>
    </source>
</evidence>
<reference evidence="11" key="1">
    <citation type="journal article" date="2018" name="Proc. Natl. Acad. Sci. U.S.A.">
        <title>Linking secondary metabolites to gene clusters through genome sequencing of six diverse Aspergillus species.</title>
        <authorList>
            <person name="Kaerboelling I."/>
            <person name="Vesth T.C."/>
            <person name="Frisvad J.C."/>
            <person name="Nybo J.L."/>
            <person name="Theobald S."/>
            <person name="Kuo A."/>
            <person name="Bowyer P."/>
            <person name="Matsuda Y."/>
            <person name="Mondo S."/>
            <person name="Lyhne E.K."/>
            <person name="Kogle M.E."/>
            <person name="Clum A."/>
            <person name="Lipzen A."/>
            <person name="Salamov A."/>
            <person name="Ngan C.Y."/>
            <person name="Daum C."/>
            <person name="Chiniquy J."/>
            <person name="Barry K."/>
            <person name="LaButti K."/>
            <person name="Haridas S."/>
            <person name="Simmons B.A."/>
            <person name="Magnuson J.K."/>
            <person name="Mortensen U.H."/>
            <person name="Larsen T.O."/>
            <person name="Grigoriev I.V."/>
            <person name="Baker S.E."/>
            <person name="Andersen M.R."/>
        </authorList>
    </citation>
    <scope>NUCLEOTIDE SEQUENCE [LARGE SCALE GENOMIC DNA]</scope>
    <source>
        <strain evidence="11">IBT 16806</strain>
    </source>
</reference>
<dbReference type="AlphaFoldDB" id="A0A2I1CA30"/>
<dbReference type="GO" id="GO:0005524">
    <property type="term" value="F:ATP binding"/>
    <property type="evidence" value="ECO:0007669"/>
    <property type="project" value="UniProtKB-KW"/>
</dbReference>
<dbReference type="Gene3D" id="3.40.50.300">
    <property type="entry name" value="P-loop containing nucleotide triphosphate hydrolases"/>
    <property type="match status" value="1"/>
</dbReference>
<dbReference type="NCBIfam" id="TIGR03263">
    <property type="entry name" value="guanyl_kin"/>
    <property type="match status" value="1"/>
</dbReference>
<dbReference type="Proteomes" id="UP000234474">
    <property type="component" value="Unassembled WGS sequence"/>
</dbReference>
<keyword evidence="11" id="KW-1185">Reference proteome</keyword>
<keyword evidence="7" id="KW-0067">ATP-binding</keyword>
<organism evidence="10 11">
    <name type="scientific">Aspergillus novofumigatus (strain IBT 16806)</name>
    <dbReference type="NCBI Taxonomy" id="1392255"/>
    <lineage>
        <taxon>Eukaryota</taxon>
        <taxon>Fungi</taxon>
        <taxon>Dikarya</taxon>
        <taxon>Ascomycota</taxon>
        <taxon>Pezizomycotina</taxon>
        <taxon>Eurotiomycetes</taxon>
        <taxon>Eurotiomycetidae</taxon>
        <taxon>Eurotiales</taxon>
        <taxon>Aspergillaceae</taxon>
        <taxon>Aspergillus</taxon>
        <taxon>Aspergillus subgen. Fumigati</taxon>
    </lineage>
</organism>
<evidence type="ECO:0000256" key="4">
    <source>
        <dbReference type="ARBA" id="ARBA00022679"/>
    </source>
</evidence>
<dbReference type="InterPro" id="IPR008145">
    <property type="entry name" value="GK/Ca_channel_bsu"/>
</dbReference>
<dbReference type="STRING" id="1392255.A0A2I1CA30"/>
<evidence type="ECO:0000259" key="9">
    <source>
        <dbReference type="PROSITE" id="PS50052"/>
    </source>
</evidence>
<dbReference type="Pfam" id="PF00625">
    <property type="entry name" value="Guanylate_kin"/>
    <property type="match status" value="1"/>
</dbReference>
<dbReference type="InterPro" id="IPR008144">
    <property type="entry name" value="Guanylate_kin-like_dom"/>
</dbReference>
<dbReference type="GO" id="GO:0004385">
    <property type="term" value="F:GMP kinase activity"/>
    <property type="evidence" value="ECO:0007669"/>
    <property type="project" value="UniProtKB-EC"/>
</dbReference>
<dbReference type="GeneID" id="36534737"/>
<evidence type="ECO:0000313" key="10">
    <source>
        <dbReference type="EMBL" id="PKX94488.1"/>
    </source>
</evidence>
<dbReference type="InterPro" id="IPR017665">
    <property type="entry name" value="Guanylate_kinase"/>
</dbReference>
<evidence type="ECO:0000256" key="5">
    <source>
        <dbReference type="ARBA" id="ARBA00022741"/>
    </source>
</evidence>
<name>A0A2I1CA30_ASPN1</name>